<sequence length="113" mass="13165">EYLGLTGVKLRGKEVVAAGLVTHFVPSHIREGRRQTLYECLRREFRITINTLRAIISDDFYEGIRATIIDKDKSPKWTPSTLDKVHDQQLNLMFKPFEEHNLELQIPVKEEES</sequence>
<feature type="non-terminal residue" evidence="4">
    <location>
        <position position="1"/>
    </location>
</feature>
<dbReference type="Proteomes" id="UP000823775">
    <property type="component" value="Unassembled WGS sequence"/>
</dbReference>
<keyword evidence="1 2" id="KW-0378">Hydrolase</keyword>
<dbReference type="PANTHER" id="PTHR43176:SF27">
    <property type="entry name" value="3-HYDROXYISOBUTYRYL-COA HYDROLASE"/>
    <property type="match status" value="1"/>
</dbReference>
<dbReference type="PANTHER" id="PTHR43176">
    <property type="entry name" value="3-HYDROXYISOBUTYRYL-COA HYDROLASE-RELATED"/>
    <property type="match status" value="1"/>
</dbReference>
<dbReference type="InterPro" id="IPR032259">
    <property type="entry name" value="HIBYL-CoA-H"/>
</dbReference>
<dbReference type="EMBL" id="JACEIK010000046">
    <property type="protein sequence ID" value="MCD7447792.1"/>
    <property type="molecule type" value="Genomic_DNA"/>
</dbReference>
<protein>
    <recommendedName>
        <fullName evidence="2">3-hydroxyisobutyryl-CoA hydrolase</fullName>
        <shortName evidence="2">HIB-CoA hydrolase</shortName>
        <shortName evidence="2">HIBYL-CoA-H</shortName>
        <ecNumber evidence="2">3.1.2.4</ecNumber>
    </recommendedName>
    <alternativeName>
        <fullName evidence="2">3-hydroxyisobutyryl-coenzyme A hydrolase</fullName>
    </alternativeName>
</protein>
<dbReference type="InterPro" id="IPR029045">
    <property type="entry name" value="ClpP/crotonase-like_dom_sf"/>
</dbReference>
<dbReference type="InterPro" id="IPR045004">
    <property type="entry name" value="ECH_dom"/>
</dbReference>
<dbReference type="Pfam" id="PF16113">
    <property type="entry name" value="ECH_2"/>
    <property type="match status" value="1"/>
</dbReference>
<evidence type="ECO:0000313" key="4">
    <source>
        <dbReference type="EMBL" id="MCD7447792.1"/>
    </source>
</evidence>
<name>A0ABS8RLZ2_DATST</name>
<keyword evidence="5" id="KW-1185">Reference proteome</keyword>
<gene>
    <name evidence="4" type="ORF">HAX54_035269</name>
</gene>
<comment type="caution">
    <text evidence="4">The sequence shown here is derived from an EMBL/GenBank/DDBJ whole genome shotgun (WGS) entry which is preliminary data.</text>
</comment>
<proteinExistence type="inferred from homology"/>
<comment type="pathway">
    <text evidence="2">Amino-acid degradation; L-valine degradation.</text>
</comment>
<dbReference type="SUPFAM" id="SSF52096">
    <property type="entry name" value="ClpP/crotonase"/>
    <property type="match status" value="1"/>
</dbReference>
<comment type="similarity">
    <text evidence="2">Belongs to the enoyl-CoA hydratase/isomerase family.</text>
</comment>
<dbReference type="Gene3D" id="3.90.226.10">
    <property type="entry name" value="2-enoyl-CoA Hydratase, Chain A, domain 1"/>
    <property type="match status" value="1"/>
</dbReference>
<comment type="catalytic activity">
    <reaction evidence="2">
        <text>3-hydroxy-2-methylpropanoyl-CoA + H2O = 3-hydroxy-2-methylpropanoate + CoA + H(+)</text>
        <dbReference type="Rhea" id="RHEA:20888"/>
        <dbReference type="ChEBI" id="CHEBI:11805"/>
        <dbReference type="ChEBI" id="CHEBI:15377"/>
        <dbReference type="ChEBI" id="CHEBI:15378"/>
        <dbReference type="ChEBI" id="CHEBI:57287"/>
        <dbReference type="ChEBI" id="CHEBI:57340"/>
        <dbReference type="EC" id="3.1.2.4"/>
    </reaction>
</comment>
<accession>A0ABS8RLZ2</accession>
<dbReference type="EC" id="3.1.2.4" evidence="2"/>
<evidence type="ECO:0000256" key="1">
    <source>
        <dbReference type="ARBA" id="ARBA00022801"/>
    </source>
</evidence>
<organism evidence="4 5">
    <name type="scientific">Datura stramonium</name>
    <name type="common">Jimsonweed</name>
    <name type="synonym">Common thornapple</name>
    <dbReference type="NCBI Taxonomy" id="4076"/>
    <lineage>
        <taxon>Eukaryota</taxon>
        <taxon>Viridiplantae</taxon>
        <taxon>Streptophyta</taxon>
        <taxon>Embryophyta</taxon>
        <taxon>Tracheophyta</taxon>
        <taxon>Spermatophyta</taxon>
        <taxon>Magnoliopsida</taxon>
        <taxon>eudicotyledons</taxon>
        <taxon>Gunneridae</taxon>
        <taxon>Pentapetalae</taxon>
        <taxon>asterids</taxon>
        <taxon>lamiids</taxon>
        <taxon>Solanales</taxon>
        <taxon>Solanaceae</taxon>
        <taxon>Solanoideae</taxon>
        <taxon>Datureae</taxon>
        <taxon>Datura</taxon>
    </lineage>
</organism>
<comment type="function">
    <text evidence="2">Hydrolyzes 3-hydroxyisobutyryl-CoA (HIBYL-CoA), a saline catabolite. Has high activity toward isobutyryl-CoA. Could be an isobutyryl-CoA dehydrogenase that functions in valine catabolism.</text>
</comment>
<reference evidence="4 5" key="1">
    <citation type="journal article" date="2021" name="BMC Genomics">
        <title>Datura genome reveals duplications of psychoactive alkaloid biosynthetic genes and high mutation rate following tissue culture.</title>
        <authorList>
            <person name="Rajewski A."/>
            <person name="Carter-House D."/>
            <person name="Stajich J."/>
            <person name="Litt A."/>
        </authorList>
    </citation>
    <scope>NUCLEOTIDE SEQUENCE [LARGE SCALE GENOMIC DNA]</scope>
    <source>
        <strain evidence="4">AR-01</strain>
    </source>
</reference>
<evidence type="ECO:0000313" key="5">
    <source>
        <dbReference type="Proteomes" id="UP000823775"/>
    </source>
</evidence>
<evidence type="ECO:0000259" key="3">
    <source>
        <dbReference type="Pfam" id="PF16113"/>
    </source>
</evidence>
<evidence type="ECO:0000256" key="2">
    <source>
        <dbReference type="RuleBase" id="RU369070"/>
    </source>
</evidence>
<feature type="domain" description="Enoyl-CoA hydratase/isomerase" evidence="3">
    <location>
        <begin position="28"/>
        <end position="94"/>
    </location>
</feature>